<evidence type="ECO:0000313" key="3">
    <source>
        <dbReference type="EMBL" id="TWI86565.1"/>
    </source>
</evidence>
<evidence type="ECO:0000313" key="4">
    <source>
        <dbReference type="Proteomes" id="UP000316778"/>
    </source>
</evidence>
<comment type="caution">
    <text evidence="3">The sequence shown here is derived from an EMBL/GenBank/DDBJ whole genome shotgun (WGS) entry which is preliminary data.</text>
</comment>
<dbReference type="SUPFAM" id="SSF48317">
    <property type="entry name" value="Acid phosphatase/Vanadium-dependent haloperoxidase"/>
    <property type="match status" value="1"/>
</dbReference>
<keyword evidence="4" id="KW-1185">Reference proteome</keyword>
<dbReference type="EMBL" id="VLLG01000004">
    <property type="protein sequence ID" value="TWI86565.1"/>
    <property type="molecule type" value="Genomic_DNA"/>
</dbReference>
<feature type="domain" description="Phosphatidic acid phosphatase type 2/haloperoxidase" evidence="2">
    <location>
        <begin position="161"/>
        <end position="276"/>
    </location>
</feature>
<dbReference type="AlphaFoldDB" id="A0A562SZ12"/>
<dbReference type="InterPro" id="IPR036938">
    <property type="entry name" value="PAP2/HPO_sf"/>
</dbReference>
<evidence type="ECO:0000259" key="2">
    <source>
        <dbReference type="SMART" id="SM00014"/>
    </source>
</evidence>
<protein>
    <submittedName>
        <fullName evidence="3">Membrane-associated phospholipid phosphatase</fullName>
    </submittedName>
</protein>
<dbReference type="Gene3D" id="1.20.144.10">
    <property type="entry name" value="Phosphatidic acid phosphatase type 2/haloperoxidase"/>
    <property type="match status" value="1"/>
</dbReference>
<accession>A0A562SZ12</accession>
<dbReference type="Pfam" id="PF01569">
    <property type="entry name" value="PAP2"/>
    <property type="match status" value="1"/>
</dbReference>
<keyword evidence="1" id="KW-0732">Signal</keyword>
<name>A0A562SZ12_CHIJA</name>
<sequence length="294" mass="32775">MNLRLIQYLHCCLLLTVPLFAIAQTDSSYASGDSSYVPGDTLHTAAPATDTIWPVPDSIINYRINGAYLRSYVDDFKFIVGRPARWTSKDLTRLGIVLGATGLLMAGDHEIKQFFSGNRTKSINSVSGQIEPFGNTYGPLLLGGMYLAGVVTRERPLEHASLMATKSLIISTLFYTATKAIIRRQRPAFTNDPFSYNAPFSMDKRFTSFPSGHMHTVMTIATALAEVYGKDHPWVPWVAYSIAGLTGVSRLYDNRHWSSDVWIGASLGYFVTKTVFKRHRQLLKKHTYNPLVAP</sequence>
<organism evidence="3 4">
    <name type="scientific">Chitinophaga japonensis</name>
    <name type="common">Flexibacter japonensis</name>
    <dbReference type="NCBI Taxonomy" id="104662"/>
    <lineage>
        <taxon>Bacteria</taxon>
        <taxon>Pseudomonadati</taxon>
        <taxon>Bacteroidota</taxon>
        <taxon>Chitinophagia</taxon>
        <taxon>Chitinophagales</taxon>
        <taxon>Chitinophagaceae</taxon>
        <taxon>Chitinophaga</taxon>
    </lineage>
</organism>
<reference evidence="3 4" key="1">
    <citation type="journal article" date="2013" name="Stand. Genomic Sci.">
        <title>Genomic Encyclopedia of Type Strains, Phase I: The one thousand microbial genomes (KMG-I) project.</title>
        <authorList>
            <person name="Kyrpides N.C."/>
            <person name="Woyke T."/>
            <person name="Eisen J.A."/>
            <person name="Garrity G."/>
            <person name="Lilburn T.G."/>
            <person name="Beck B.J."/>
            <person name="Whitman W.B."/>
            <person name="Hugenholtz P."/>
            <person name="Klenk H.P."/>
        </authorList>
    </citation>
    <scope>NUCLEOTIDE SEQUENCE [LARGE SCALE GENOMIC DNA]</scope>
    <source>
        <strain evidence="3 4">DSM 13484</strain>
    </source>
</reference>
<dbReference type="PANTHER" id="PTHR14969">
    <property type="entry name" value="SPHINGOSINE-1-PHOSPHATE PHOSPHOHYDROLASE"/>
    <property type="match status" value="1"/>
</dbReference>
<dbReference type="SMART" id="SM00014">
    <property type="entry name" value="acidPPc"/>
    <property type="match status" value="1"/>
</dbReference>
<dbReference type="PANTHER" id="PTHR14969:SF13">
    <property type="entry name" value="AT30094P"/>
    <property type="match status" value="1"/>
</dbReference>
<dbReference type="Proteomes" id="UP000316778">
    <property type="component" value="Unassembled WGS sequence"/>
</dbReference>
<dbReference type="RefSeq" id="WP_244620457.1">
    <property type="nucleotide sequence ID" value="NZ_BAAAFY010000005.1"/>
</dbReference>
<gene>
    <name evidence="3" type="ORF">LX66_3824</name>
</gene>
<feature type="chain" id="PRO_5022150379" evidence="1">
    <location>
        <begin position="24"/>
        <end position="294"/>
    </location>
</feature>
<proteinExistence type="predicted"/>
<evidence type="ECO:0000256" key="1">
    <source>
        <dbReference type="SAM" id="SignalP"/>
    </source>
</evidence>
<dbReference type="InterPro" id="IPR000326">
    <property type="entry name" value="PAP2/HPO"/>
</dbReference>
<feature type="signal peptide" evidence="1">
    <location>
        <begin position="1"/>
        <end position="23"/>
    </location>
</feature>